<reference evidence="2 3" key="1">
    <citation type="submission" date="2016-06" db="EMBL/GenBank/DDBJ databases">
        <title>Acetobacter pasteurianus NBRC 3278 whole genome sequencing project.</title>
        <authorList>
            <person name="Matsutani M."/>
            <person name="Shiwa Y."/>
            <person name="Okamoto-Kainuma A."/>
            <person name="Ishikawa M."/>
            <person name="Koizumi Y."/>
            <person name="Yoshikawa H."/>
            <person name="Yakushi T."/>
            <person name="Matsushita K."/>
        </authorList>
    </citation>
    <scope>NUCLEOTIDE SEQUENCE [LARGE SCALE GENOMIC DNA]</scope>
    <source>
        <strain evidence="2 3">NBRC 3278</strain>
    </source>
</reference>
<name>A0A401X339_ACEPA</name>
<proteinExistence type="predicted"/>
<evidence type="ECO:0000256" key="1">
    <source>
        <dbReference type="SAM" id="MobiDB-lite"/>
    </source>
</evidence>
<protein>
    <submittedName>
        <fullName evidence="2">Uncharacterized protein</fullName>
    </submittedName>
</protein>
<evidence type="ECO:0000313" key="2">
    <source>
        <dbReference type="EMBL" id="GCD62230.1"/>
    </source>
</evidence>
<gene>
    <name evidence="2" type="ORF">NBRC3278_1323</name>
</gene>
<accession>A0A401X339</accession>
<sequence length="51" mass="5796">MIPFLRRLEHHLGGRLRALADNERYPAQEVSAEKASQINAGSPHEDRHSFS</sequence>
<keyword evidence="3" id="KW-1185">Reference proteome</keyword>
<evidence type="ECO:0000313" key="3">
    <source>
        <dbReference type="Proteomes" id="UP000287385"/>
    </source>
</evidence>
<feature type="region of interest" description="Disordered" evidence="1">
    <location>
        <begin position="27"/>
        <end position="51"/>
    </location>
</feature>
<dbReference type="Proteomes" id="UP000287385">
    <property type="component" value="Unassembled WGS sequence"/>
</dbReference>
<dbReference type="EMBL" id="BDEV01000038">
    <property type="protein sequence ID" value="GCD62230.1"/>
    <property type="molecule type" value="Genomic_DNA"/>
</dbReference>
<dbReference type="RefSeq" id="WP_020943912.1">
    <property type="nucleotide sequence ID" value="NZ_BDEV01000038.1"/>
</dbReference>
<comment type="caution">
    <text evidence="2">The sequence shown here is derived from an EMBL/GenBank/DDBJ whole genome shotgun (WGS) entry which is preliminary data.</text>
</comment>
<dbReference type="AlphaFoldDB" id="A0A401X339"/>
<organism evidence="2 3">
    <name type="scientific">Acetobacter pasteurianus NBRC 3278</name>
    <dbReference type="NCBI Taxonomy" id="1226660"/>
    <lineage>
        <taxon>Bacteria</taxon>
        <taxon>Pseudomonadati</taxon>
        <taxon>Pseudomonadota</taxon>
        <taxon>Alphaproteobacteria</taxon>
        <taxon>Acetobacterales</taxon>
        <taxon>Acetobacteraceae</taxon>
        <taxon>Acetobacter</taxon>
    </lineage>
</organism>